<dbReference type="AlphaFoldDB" id="A0A8J9YFU4"/>
<organism evidence="1 2">
    <name type="scientific">Brenthis ino</name>
    <name type="common">lesser marbled fritillary</name>
    <dbReference type="NCBI Taxonomy" id="405034"/>
    <lineage>
        <taxon>Eukaryota</taxon>
        <taxon>Metazoa</taxon>
        <taxon>Ecdysozoa</taxon>
        <taxon>Arthropoda</taxon>
        <taxon>Hexapoda</taxon>
        <taxon>Insecta</taxon>
        <taxon>Pterygota</taxon>
        <taxon>Neoptera</taxon>
        <taxon>Endopterygota</taxon>
        <taxon>Lepidoptera</taxon>
        <taxon>Glossata</taxon>
        <taxon>Ditrysia</taxon>
        <taxon>Papilionoidea</taxon>
        <taxon>Nymphalidae</taxon>
        <taxon>Heliconiinae</taxon>
        <taxon>Argynnini</taxon>
        <taxon>Brenthis</taxon>
    </lineage>
</organism>
<sequence length="133" mass="15349">MTAEAKSSSSTSIEDVSSIEDSMFSLLDTPVSDEDSSDSLEAKKELKKYSNWLFKKQQKFYVDKYSKFSIQIYLAMRWTDQISATDSRCPTARKREKVDHQKGVEANYQVGHKTKMKPVWCKMVDTSLMLRTL</sequence>
<evidence type="ECO:0000313" key="2">
    <source>
        <dbReference type="Proteomes" id="UP000838878"/>
    </source>
</evidence>
<reference evidence="1" key="1">
    <citation type="submission" date="2021-12" db="EMBL/GenBank/DDBJ databases">
        <authorList>
            <person name="Martin H S."/>
        </authorList>
    </citation>
    <scope>NUCLEOTIDE SEQUENCE</scope>
</reference>
<feature type="non-terminal residue" evidence="1">
    <location>
        <position position="133"/>
    </location>
</feature>
<protein>
    <submittedName>
        <fullName evidence="1">Uncharacterized protein</fullName>
    </submittedName>
</protein>
<name>A0A8J9YFU4_9NEOP</name>
<accession>A0A8J9YFU4</accession>
<proteinExistence type="predicted"/>
<gene>
    <name evidence="1" type="ORF">BINO364_LOCUS11653</name>
</gene>
<keyword evidence="2" id="KW-1185">Reference proteome</keyword>
<dbReference type="EMBL" id="OV170225">
    <property type="protein sequence ID" value="CAH0726161.1"/>
    <property type="molecule type" value="Genomic_DNA"/>
</dbReference>
<evidence type="ECO:0000313" key="1">
    <source>
        <dbReference type="EMBL" id="CAH0726161.1"/>
    </source>
</evidence>
<dbReference type="Proteomes" id="UP000838878">
    <property type="component" value="Chromosome 5"/>
</dbReference>